<sequence>MTRRFRPGKRTLWISGIAVVLVGTATTGLALTLAPTAPPPAKVDHRPTATVTRGDIATGTDYPATIDFGAAHPVTGPGTGIITLLPAAGTVINQGDQLYRVNDEPVTLLIGTTPLYRELSLAGTPSGGGGTTGGGSSGGTTGGGTANTGDSGNTGNSDDPSAPPATPPQTPPTPPRPPHGKDVAVVADNLAALGYTVGPQRGGEDRVFTPALSAAIKRWQKKQGLDQTGIISPERFLVNPGPLRINAISARVGDPASGPVLTVTDTTRVITVPVPAGSAGGIAVGAQAPVTLPDGSTLTGTISALQNPPAGDSGGGTPSITVTLTTEAADAEKLTAAGTGGARVRFIGQTHPGVLIVPVTALITVQGGAQAIETPAGKLIAVTTGLFADGNVEISGDGVTEGLRVVVAS</sequence>
<organism evidence="3 4">
    <name type="scientific">Mycetocola lacteus</name>
    <dbReference type="NCBI Taxonomy" id="76637"/>
    <lineage>
        <taxon>Bacteria</taxon>
        <taxon>Bacillati</taxon>
        <taxon>Actinomycetota</taxon>
        <taxon>Actinomycetes</taxon>
        <taxon>Micrococcales</taxon>
        <taxon>Microbacteriaceae</taxon>
        <taxon>Mycetocola</taxon>
    </lineage>
</organism>
<dbReference type="InterPro" id="IPR036366">
    <property type="entry name" value="PGBDSf"/>
</dbReference>
<dbReference type="AlphaFoldDB" id="A0A3L7AQX1"/>
<gene>
    <name evidence="3" type="ORF">D9V34_06475</name>
</gene>
<accession>A0A3L7AQX1</accession>
<protein>
    <recommendedName>
        <fullName evidence="2">Peptidoglycan binding-like domain-containing protein</fullName>
    </recommendedName>
</protein>
<dbReference type="SUPFAM" id="SSF47090">
    <property type="entry name" value="PGBD-like"/>
    <property type="match status" value="1"/>
</dbReference>
<dbReference type="EMBL" id="RCUY01000005">
    <property type="protein sequence ID" value="RLP82889.1"/>
    <property type="molecule type" value="Genomic_DNA"/>
</dbReference>
<feature type="compositionally biased region" description="Pro residues" evidence="1">
    <location>
        <begin position="161"/>
        <end position="177"/>
    </location>
</feature>
<proteinExistence type="predicted"/>
<feature type="domain" description="Peptidoglycan binding-like" evidence="2">
    <location>
        <begin position="180"/>
        <end position="234"/>
    </location>
</feature>
<dbReference type="OrthoDB" id="3268648at2"/>
<name>A0A3L7AQX1_9MICO</name>
<dbReference type="Gene3D" id="1.10.101.10">
    <property type="entry name" value="PGBD-like superfamily/PGBD"/>
    <property type="match status" value="1"/>
</dbReference>
<evidence type="ECO:0000259" key="2">
    <source>
        <dbReference type="Pfam" id="PF01471"/>
    </source>
</evidence>
<keyword evidence="4" id="KW-1185">Reference proteome</keyword>
<dbReference type="InterPro" id="IPR002477">
    <property type="entry name" value="Peptidoglycan-bd-like"/>
</dbReference>
<feature type="region of interest" description="Disordered" evidence="1">
    <location>
        <begin position="121"/>
        <end position="182"/>
    </location>
</feature>
<evidence type="ECO:0000313" key="3">
    <source>
        <dbReference type="EMBL" id="RLP82889.1"/>
    </source>
</evidence>
<evidence type="ECO:0000256" key="1">
    <source>
        <dbReference type="SAM" id="MobiDB-lite"/>
    </source>
</evidence>
<evidence type="ECO:0000313" key="4">
    <source>
        <dbReference type="Proteomes" id="UP000269438"/>
    </source>
</evidence>
<feature type="compositionally biased region" description="Gly residues" evidence="1">
    <location>
        <begin position="125"/>
        <end position="146"/>
    </location>
</feature>
<dbReference type="Pfam" id="PF01471">
    <property type="entry name" value="PG_binding_1"/>
    <property type="match status" value="1"/>
</dbReference>
<reference evidence="3 4" key="1">
    <citation type="submission" date="2018-10" db="EMBL/GenBank/DDBJ databases">
        <authorList>
            <person name="Li J."/>
        </authorList>
    </citation>
    <scope>NUCLEOTIDE SEQUENCE [LARGE SCALE GENOMIC DNA]</scope>
    <source>
        <strain evidence="3 4">JCM 11654</strain>
    </source>
</reference>
<dbReference type="RefSeq" id="WP_121688031.1">
    <property type="nucleotide sequence ID" value="NZ_RCUY01000005.1"/>
</dbReference>
<feature type="compositionally biased region" description="Low complexity" evidence="1">
    <location>
        <begin position="147"/>
        <end position="160"/>
    </location>
</feature>
<comment type="caution">
    <text evidence="3">The sequence shown here is derived from an EMBL/GenBank/DDBJ whole genome shotgun (WGS) entry which is preliminary data.</text>
</comment>
<dbReference type="Proteomes" id="UP000269438">
    <property type="component" value="Unassembled WGS sequence"/>
</dbReference>
<dbReference type="InterPro" id="IPR036365">
    <property type="entry name" value="PGBD-like_sf"/>
</dbReference>